<dbReference type="PROSITE" id="PS50977">
    <property type="entry name" value="HTH_TETR_2"/>
    <property type="match status" value="1"/>
</dbReference>
<evidence type="ECO:0000313" key="4">
    <source>
        <dbReference type="EMBL" id="MFD2828946.1"/>
    </source>
</evidence>
<dbReference type="PANTHER" id="PTHR43479:SF11">
    <property type="entry name" value="ACREF_ENVCD OPERON REPRESSOR-RELATED"/>
    <property type="match status" value="1"/>
</dbReference>
<dbReference type="PROSITE" id="PS01081">
    <property type="entry name" value="HTH_TETR_1"/>
    <property type="match status" value="1"/>
</dbReference>
<accession>A0ABW5WQ72</accession>
<name>A0ABW5WQ72_9STAP</name>
<gene>
    <name evidence="4" type="ORF">ACFSX4_00610</name>
</gene>
<organism evidence="4 5">
    <name type="scientific">Corticicoccus populi</name>
    <dbReference type="NCBI Taxonomy" id="1812821"/>
    <lineage>
        <taxon>Bacteria</taxon>
        <taxon>Bacillati</taxon>
        <taxon>Bacillota</taxon>
        <taxon>Bacilli</taxon>
        <taxon>Bacillales</taxon>
        <taxon>Staphylococcaceae</taxon>
        <taxon>Corticicoccus</taxon>
    </lineage>
</organism>
<dbReference type="InterPro" id="IPR001647">
    <property type="entry name" value="HTH_TetR"/>
</dbReference>
<dbReference type="InterPro" id="IPR009057">
    <property type="entry name" value="Homeodomain-like_sf"/>
</dbReference>
<dbReference type="InterPro" id="IPR036271">
    <property type="entry name" value="Tet_transcr_reg_TetR-rel_C_sf"/>
</dbReference>
<evidence type="ECO:0000256" key="2">
    <source>
        <dbReference type="PROSITE-ProRule" id="PRU00335"/>
    </source>
</evidence>
<feature type="domain" description="HTH tetR-type" evidence="3">
    <location>
        <begin position="10"/>
        <end position="70"/>
    </location>
</feature>
<comment type="caution">
    <text evidence="4">The sequence shown here is derived from an EMBL/GenBank/DDBJ whole genome shotgun (WGS) entry which is preliminary data.</text>
</comment>
<dbReference type="PANTHER" id="PTHR43479">
    <property type="entry name" value="ACREF/ENVCD OPERON REPRESSOR-RELATED"/>
    <property type="match status" value="1"/>
</dbReference>
<dbReference type="EMBL" id="JBHUOQ010000001">
    <property type="protein sequence ID" value="MFD2828946.1"/>
    <property type="molecule type" value="Genomic_DNA"/>
</dbReference>
<dbReference type="SUPFAM" id="SSF46689">
    <property type="entry name" value="Homeodomain-like"/>
    <property type="match status" value="1"/>
</dbReference>
<proteinExistence type="predicted"/>
<dbReference type="Gene3D" id="1.10.10.60">
    <property type="entry name" value="Homeodomain-like"/>
    <property type="match status" value="1"/>
</dbReference>
<feature type="DNA-binding region" description="H-T-H motif" evidence="2">
    <location>
        <begin position="33"/>
        <end position="52"/>
    </location>
</feature>
<evidence type="ECO:0000259" key="3">
    <source>
        <dbReference type="PROSITE" id="PS50977"/>
    </source>
</evidence>
<reference evidence="5" key="1">
    <citation type="journal article" date="2019" name="Int. J. Syst. Evol. Microbiol.">
        <title>The Global Catalogue of Microorganisms (GCM) 10K type strain sequencing project: providing services to taxonomists for standard genome sequencing and annotation.</title>
        <authorList>
            <consortium name="The Broad Institute Genomics Platform"/>
            <consortium name="The Broad Institute Genome Sequencing Center for Infectious Disease"/>
            <person name="Wu L."/>
            <person name="Ma J."/>
        </authorList>
    </citation>
    <scope>NUCLEOTIDE SEQUENCE [LARGE SCALE GENOMIC DNA]</scope>
    <source>
        <strain evidence="5">KCTC 33575</strain>
    </source>
</reference>
<dbReference type="Pfam" id="PF00440">
    <property type="entry name" value="TetR_N"/>
    <property type="match status" value="1"/>
</dbReference>
<keyword evidence="1 2" id="KW-0238">DNA-binding</keyword>
<evidence type="ECO:0000256" key="1">
    <source>
        <dbReference type="ARBA" id="ARBA00023125"/>
    </source>
</evidence>
<keyword evidence="5" id="KW-1185">Reference proteome</keyword>
<dbReference type="Proteomes" id="UP001597519">
    <property type="component" value="Unassembled WGS sequence"/>
</dbReference>
<dbReference type="PRINTS" id="PR00455">
    <property type="entry name" value="HTHTETR"/>
</dbReference>
<protein>
    <submittedName>
        <fullName evidence="4">TetR/AcrR family transcriptional regulator</fullName>
    </submittedName>
</protein>
<dbReference type="SUPFAM" id="SSF48498">
    <property type="entry name" value="Tetracyclin repressor-like, C-terminal domain"/>
    <property type="match status" value="1"/>
</dbReference>
<dbReference type="RefSeq" id="WP_377770502.1">
    <property type="nucleotide sequence ID" value="NZ_JBHUOQ010000001.1"/>
</dbReference>
<dbReference type="InterPro" id="IPR023772">
    <property type="entry name" value="DNA-bd_HTH_TetR-type_CS"/>
</dbReference>
<dbReference type="InterPro" id="IPR050624">
    <property type="entry name" value="HTH-type_Tx_Regulator"/>
</dbReference>
<sequence>MYKNFNKVDDNKKTEIINVSLKEFSENGYESASTNVITKAANISKGSLFNYFGSKKGLYIFLLDYSIEVVEQFYNQIDKSEPDLFKRLENIGVEKLKTQKQFPYAFDFLTNSISEESAEVKNIINDKINDTYIRGLNSLYDDIDYSLFKKEIDVQKAIEILTWTMFGFADKYMPQIESFESVTDFGGALLNDWQEYAEILKYSFYK</sequence>
<evidence type="ECO:0000313" key="5">
    <source>
        <dbReference type="Proteomes" id="UP001597519"/>
    </source>
</evidence>
<dbReference type="Gene3D" id="1.10.357.10">
    <property type="entry name" value="Tetracycline Repressor, domain 2"/>
    <property type="match status" value="1"/>
</dbReference>